<name>A0A914BGU3_PATMI</name>
<sequence length="479" mass="53569">MNPAIEQAVEAARTHKLFLSERRSLASTYSPHIIISSQSSSLNKDSGVQSMEDESPYNRYSHHPPSQENVPGVMHDGMNGFHSTWTASPTRQRKSPSHGHTLPNGYRRNRRASLPGISLFESERVGNPEVVARSSPRTSKQHRGRMGRRGSYDQRMLNETYPVSTHHASMSGDIPGMTYIPEQNSDEAESAYRPHDPNRHRSSRSQNNLTEIPRYGIYREHDANGEMGYEPSSPSSALPRARQTGANQPQRSPRHRRQVGSPQSSSSSSRTSTPRDDYYQEDAGTNIIFEESDLHHHHHHHRRQQQKYRQRSASGSSKLLKVQDLGSEERAGSTVQLQRTGNSEHRRRAHSIPHLNRVGTPESTKPGILKDVWNESKPVNGSAEISTPRTNVKANLNRSPRDNPTSTGKSAKKSNFLTGSLRNIFFGKSTGYGRKRGSHVVELDDTPSHSTNSSTTESTTTQMKSDTYQDEDGQPCSNV</sequence>
<feature type="compositionally biased region" description="Basic and acidic residues" evidence="1">
    <location>
        <begin position="190"/>
        <end position="199"/>
    </location>
</feature>
<protein>
    <submittedName>
        <fullName evidence="2">Uncharacterized protein</fullName>
    </submittedName>
</protein>
<evidence type="ECO:0000313" key="2">
    <source>
        <dbReference type="EnsemblMetazoa" id="XP_038075309.1"/>
    </source>
</evidence>
<proteinExistence type="predicted"/>
<dbReference type="OMA" id="HDANGEM"/>
<organism evidence="2 3">
    <name type="scientific">Patiria miniata</name>
    <name type="common">Bat star</name>
    <name type="synonym">Asterina miniata</name>
    <dbReference type="NCBI Taxonomy" id="46514"/>
    <lineage>
        <taxon>Eukaryota</taxon>
        <taxon>Metazoa</taxon>
        <taxon>Echinodermata</taxon>
        <taxon>Eleutherozoa</taxon>
        <taxon>Asterozoa</taxon>
        <taxon>Asteroidea</taxon>
        <taxon>Valvatacea</taxon>
        <taxon>Valvatida</taxon>
        <taxon>Asterinidae</taxon>
        <taxon>Patiria</taxon>
    </lineage>
</organism>
<dbReference type="Proteomes" id="UP000887568">
    <property type="component" value="Unplaced"/>
</dbReference>
<feature type="compositionally biased region" description="Polar residues" evidence="1">
    <location>
        <begin position="81"/>
        <end position="90"/>
    </location>
</feature>
<feature type="compositionally biased region" description="Basic residues" evidence="1">
    <location>
        <begin position="295"/>
        <end position="310"/>
    </location>
</feature>
<feature type="compositionally biased region" description="Low complexity" evidence="1">
    <location>
        <begin position="261"/>
        <end position="272"/>
    </location>
</feature>
<feature type="region of interest" description="Disordered" evidence="1">
    <location>
        <begin position="38"/>
        <end position="110"/>
    </location>
</feature>
<dbReference type="EnsemblMetazoa" id="XM_038219381.1">
    <property type="protein sequence ID" value="XP_038075309.1"/>
    <property type="gene ID" value="LOC119743048"/>
</dbReference>
<feature type="region of interest" description="Disordered" evidence="1">
    <location>
        <begin position="294"/>
        <end position="415"/>
    </location>
</feature>
<dbReference type="GeneID" id="119743048"/>
<dbReference type="RefSeq" id="XP_038075309.1">
    <property type="nucleotide sequence ID" value="XM_038219381.1"/>
</dbReference>
<accession>A0A914BGU3</accession>
<keyword evidence="3" id="KW-1185">Reference proteome</keyword>
<feature type="region of interest" description="Disordered" evidence="1">
    <location>
        <begin position="127"/>
        <end position="153"/>
    </location>
</feature>
<feature type="compositionally biased region" description="Low complexity" evidence="1">
    <location>
        <begin position="448"/>
        <end position="466"/>
    </location>
</feature>
<feature type="region of interest" description="Disordered" evidence="1">
    <location>
        <begin position="429"/>
        <end position="479"/>
    </location>
</feature>
<feature type="region of interest" description="Disordered" evidence="1">
    <location>
        <begin position="165"/>
        <end position="279"/>
    </location>
</feature>
<dbReference type="AlphaFoldDB" id="A0A914BGU3"/>
<reference evidence="2" key="1">
    <citation type="submission" date="2022-11" db="UniProtKB">
        <authorList>
            <consortium name="EnsemblMetazoa"/>
        </authorList>
    </citation>
    <scope>IDENTIFICATION</scope>
</reference>
<evidence type="ECO:0000313" key="3">
    <source>
        <dbReference type="Proteomes" id="UP000887568"/>
    </source>
</evidence>
<dbReference type="OrthoDB" id="10450072at2759"/>
<evidence type="ECO:0000256" key="1">
    <source>
        <dbReference type="SAM" id="MobiDB-lite"/>
    </source>
</evidence>
<feature type="compositionally biased region" description="Basic residues" evidence="1">
    <location>
        <begin position="139"/>
        <end position="148"/>
    </location>
</feature>
<feature type="compositionally biased region" description="Polar residues" evidence="1">
    <location>
        <begin position="377"/>
        <end position="415"/>
    </location>
</feature>